<dbReference type="PANTHER" id="PTHR33993:SF14">
    <property type="entry name" value="GB|AAF24581.1"/>
    <property type="match status" value="1"/>
</dbReference>
<feature type="domain" description="VOC" evidence="1">
    <location>
        <begin position="138"/>
        <end position="255"/>
    </location>
</feature>
<reference evidence="2 3" key="1">
    <citation type="submission" date="2017-02" db="EMBL/GenBank/DDBJ databases">
        <authorList>
            <person name="Peterson S.W."/>
        </authorList>
    </citation>
    <scope>NUCLEOTIDE SEQUENCE [LARGE SCALE GENOMIC DNA]</scope>
    <source>
        <strain evidence="2 3">B Ar 00.02</strain>
    </source>
</reference>
<dbReference type="PANTHER" id="PTHR33993">
    <property type="entry name" value="GLYOXALASE-RELATED"/>
    <property type="match status" value="1"/>
</dbReference>
<dbReference type="InterPro" id="IPR041581">
    <property type="entry name" value="Glyoxalase_6"/>
</dbReference>
<evidence type="ECO:0000313" key="2">
    <source>
        <dbReference type="EMBL" id="SJM56212.1"/>
    </source>
</evidence>
<dbReference type="InterPro" id="IPR037523">
    <property type="entry name" value="VOC_core"/>
</dbReference>
<dbReference type="AlphaFoldDB" id="A0A1R4FKC7"/>
<keyword evidence="3" id="KW-1185">Reference proteome</keyword>
<dbReference type="EMBL" id="FUHW01000020">
    <property type="protein sequence ID" value="SJM56212.1"/>
    <property type="molecule type" value="Genomic_DNA"/>
</dbReference>
<dbReference type="InterPro" id="IPR004360">
    <property type="entry name" value="Glyas_Fos-R_dOase_dom"/>
</dbReference>
<dbReference type="CDD" id="cd07247">
    <property type="entry name" value="SgaA_N_like"/>
    <property type="match status" value="2"/>
</dbReference>
<dbReference type="InterPro" id="IPR052164">
    <property type="entry name" value="Anthracycline_SecMetBiosynth"/>
</dbReference>
<dbReference type="InterPro" id="IPR029068">
    <property type="entry name" value="Glyas_Bleomycin-R_OHBP_Dase"/>
</dbReference>
<dbReference type="Pfam" id="PF18029">
    <property type="entry name" value="Glyoxalase_6"/>
    <property type="match status" value="1"/>
</dbReference>
<dbReference type="RefSeq" id="WP_086995943.1">
    <property type="nucleotide sequence ID" value="NZ_FUHW01000020.1"/>
</dbReference>
<dbReference type="SUPFAM" id="SSF54593">
    <property type="entry name" value="Glyoxalase/Bleomycin resistance protein/Dihydroxybiphenyl dioxygenase"/>
    <property type="match status" value="2"/>
</dbReference>
<name>A0A1R4FKC7_9MICC</name>
<feature type="domain" description="VOC" evidence="1">
    <location>
        <begin position="10"/>
        <end position="125"/>
    </location>
</feature>
<organism evidence="2 3">
    <name type="scientific">Arthrobacter rhombi</name>
    <dbReference type="NCBI Taxonomy" id="71253"/>
    <lineage>
        <taxon>Bacteria</taxon>
        <taxon>Bacillati</taxon>
        <taxon>Actinomycetota</taxon>
        <taxon>Actinomycetes</taxon>
        <taxon>Micrococcales</taxon>
        <taxon>Micrococcaceae</taxon>
        <taxon>Arthrobacter</taxon>
    </lineage>
</organism>
<gene>
    <name evidence="2" type="ORF">FM101_04320</name>
</gene>
<dbReference type="Pfam" id="PF00903">
    <property type="entry name" value="Glyoxalase"/>
    <property type="match status" value="1"/>
</dbReference>
<evidence type="ECO:0000313" key="3">
    <source>
        <dbReference type="Proteomes" id="UP000195913"/>
    </source>
</evidence>
<protein>
    <submittedName>
        <fullName evidence="2">Putative hydroxylase</fullName>
    </submittedName>
</protein>
<proteinExistence type="predicted"/>
<dbReference type="Gene3D" id="3.10.180.10">
    <property type="entry name" value="2,3-Dihydroxybiphenyl 1,2-Dioxygenase, domain 1"/>
    <property type="match status" value="2"/>
</dbReference>
<accession>A0A1R4FKC7</accession>
<dbReference type="Proteomes" id="UP000195913">
    <property type="component" value="Unassembled WGS sequence"/>
</dbReference>
<sequence>MPMPVPSPGAPCWIDLMSSQPERARRFYAAIFGWTYDTADPAQAGHYFTAFKDGLPVAGTVGNDGEAGLPDTWSTYLRVEDIEATLAVAVSLGGRVLAPTTEIIPRGRVALVKDPAGASVGLWEIDEHRGFRLHGAPGAPYWHELHARNYAQAVEFYRQVFGWETTVVSATDDFHYTTLGQGPQATAGILDATAHLPTGHPAAWRVYFQVVDAEATIAEALGLGASVIDSPSDTPFGRVAALSDPTGALFEIAQPLP</sequence>
<evidence type="ECO:0000259" key="1">
    <source>
        <dbReference type="PROSITE" id="PS51819"/>
    </source>
</evidence>
<dbReference type="PROSITE" id="PS51819">
    <property type="entry name" value="VOC"/>
    <property type="match status" value="2"/>
</dbReference>